<protein>
    <recommendedName>
        <fullName evidence="1">DUF7869 domain-containing protein</fullName>
    </recommendedName>
</protein>
<reference evidence="2 3" key="1">
    <citation type="submission" date="2023-01" db="EMBL/GenBank/DDBJ databases">
        <authorList>
            <person name="Whitehead M."/>
        </authorList>
    </citation>
    <scope>NUCLEOTIDE SEQUENCE [LARGE SCALE GENOMIC DNA]</scope>
</reference>
<proteinExistence type="predicted"/>
<evidence type="ECO:0000313" key="3">
    <source>
        <dbReference type="Proteomes" id="UP001160148"/>
    </source>
</evidence>
<dbReference type="Pfam" id="PF25273">
    <property type="entry name" value="DUF7869"/>
    <property type="match status" value="1"/>
</dbReference>
<organism evidence="2 3">
    <name type="scientific">Macrosiphum euphorbiae</name>
    <name type="common">potato aphid</name>
    <dbReference type="NCBI Taxonomy" id="13131"/>
    <lineage>
        <taxon>Eukaryota</taxon>
        <taxon>Metazoa</taxon>
        <taxon>Ecdysozoa</taxon>
        <taxon>Arthropoda</taxon>
        <taxon>Hexapoda</taxon>
        <taxon>Insecta</taxon>
        <taxon>Pterygota</taxon>
        <taxon>Neoptera</taxon>
        <taxon>Paraneoptera</taxon>
        <taxon>Hemiptera</taxon>
        <taxon>Sternorrhyncha</taxon>
        <taxon>Aphidomorpha</taxon>
        <taxon>Aphidoidea</taxon>
        <taxon>Aphididae</taxon>
        <taxon>Macrosiphini</taxon>
        <taxon>Macrosiphum</taxon>
    </lineage>
</organism>
<accession>A0AAV0Y487</accession>
<gene>
    <name evidence="2" type="ORF">MEUPH1_LOCUS28240</name>
</gene>
<keyword evidence="3" id="KW-1185">Reference proteome</keyword>
<evidence type="ECO:0000259" key="1">
    <source>
        <dbReference type="Pfam" id="PF25273"/>
    </source>
</evidence>
<name>A0AAV0Y487_9HEMI</name>
<dbReference type="InterPro" id="IPR057191">
    <property type="entry name" value="DUF7869"/>
</dbReference>
<sequence length="254" mass="29432">MWSEVDGGRGANQIASCVAKHLYSIGLPTKHVTLYSDTCGGQNKNSHMVAMFMSVIRYHNILEVIDHKFLLAGHTHMECDSDHALIEKKKKTSKTIIYHPHDWMQLVRQTGKKNPFIVTPMMHSDFLNYSELLKNQLQMKKKNSNGEKFVWKNVKWLRFKKTELGILYYKETLDIDAPFKSLSLCSKGRSHYQLTPPLCYNRPVPIAEKKKKDLLDLLPMIPNVFHDFYKNLPTDATLKETYPNNETDTEEENS</sequence>
<dbReference type="PANTHER" id="PTHR10773">
    <property type="entry name" value="DNA-DIRECTED RNA POLYMERASES I, II, AND III SUBUNIT RPABC2"/>
    <property type="match status" value="1"/>
</dbReference>
<comment type="caution">
    <text evidence="2">The sequence shown here is derived from an EMBL/GenBank/DDBJ whole genome shotgun (WGS) entry which is preliminary data.</text>
</comment>
<dbReference type="AlphaFoldDB" id="A0AAV0Y487"/>
<evidence type="ECO:0000313" key="2">
    <source>
        <dbReference type="EMBL" id="CAI6374634.1"/>
    </source>
</evidence>
<dbReference type="Proteomes" id="UP001160148">
    <property type="component" value="Unassembled WGS sequence"/>
</dbReference>
<feature type="domain" description="DUF7869" evidence="1">
    <location>
        <begin position="11"/>
        <end position="153"/>
    </location>
</feature>
<dbReference type="EMBL" id="CARXXK010001238">
    <property type="protein sequence ID" value="CAI6374634.1"/>
    <property type="molecule type" value="Genomic_DNA"/>
</dbReference>
<dbReference type="PANTHER" id="PTHR10773:SF19">
    <property type="match status" value="1"/>
</dbReference>